<evidence type="ECO:0000313" key="1">
    <source>
        <dbReference type="EMBL" id="NSL90296.1"/>
    </source>
</evidence>
<name>A0A433WAB2_9BACT</name>
<accession>A0A433WAB2</accession>
<comment type="caution">
    <text evidence="1">The sequence shown here is derived from an EMBL/GenBank/DDBJ whole genome shotgun (WGS) entry which is preliminary data.</text>
</comment>
<evidence type="ECO:0000313" key="2">
    <source>
        <dbReference type="Proteomes" id="UP000281028"/>
    </source>
</evidence>
<dbReference type="OrthoDB" id="680659at2"/>
<proteinExistence type="predicted"/>
<sequence length="103" mass="11409">MPTTDNEKDKAKKTDNTHFVLSMSMPKSKLGLDAGYRYSGSITSDFRFNSNNAVSAAPTVNFKSVVTYTKGNVTYVLPYNVQMPQPGNTNFQKLQIILPLKKG</sequence>
<dbReference type="EMBL" id="RIAR02000001">
    <property type="protein sequence ID" value="NSL90296.1"/>
    <property type="molecule type" value="Genomic_DNA"/>
</dbReference>
<protein>
    <submittedName>
        <fullName evidence="1">Uncharacterized protein</fullName>
    </submittedName>
</protein>
<organism evidence="1 2">
    <name type="scientific">Chitinophaga solisilvae</name>
    <dbReference type="NCBI Taxonomy" id="1233460"/>
    <lineage>
        <taxon>Bacteria</taxon>
        <taxon>Pseudomonadati</taxon>
        <taxon>Bacteroidota</taxon>
        <taxon>Chitinophagia</taxon>
        <taxon>Chitinophagales</taxon>
        <taxon>Chitinophagaceae</taxon>
        <taxon>Chitinophaga</taxon>
    </lineage>
</organism>
<keyword evidence="2" id="KW-1185">Reference proteome</keyword>
<reference evidence="1" key="1">
    <citation type="submission" date="2020-05" db="EMBL/GenBank/DDBJ databases">
        <title>Chitinophaga laudate sp. nov., isolated from a tropical peat swamp.</title>
        <authorList>
            <person name="Goh C.B.S."/>
            <person name="Lee M.S."/>
            <person name="Parimannan S."/>
            <person name="Pasbakhsh P."/>
            <person name="Yule C.M."/>
            <person name="Rajandas H."/>
            <person name="Loke S."/>
            <person name="Croft L."/>
            <person name="Tan J.B.L."/>
        </authorList>
    </citation>
    <scope>NUCLEOTIDE SEQUENCE</scope>
    <source>
        <strain evidence="1">Mgbs1</strain>
    </source>
</reference>
<dbReference type="AlphaFoldDB" id="A0A433WAB2"/>
<dbReference type="Proteomes" id="UP000281028">
    <property type="component" value="Unassembled WGS sequence"/>
</dbReference>
<gene>
    <name evidence="1" type="ORF">ECE50_025910</name>
</gene>